<dbReference type="InterPro" id="IPR050483">
    <property type="entry name" value="CoA-transferase_III_domain"/>
</dbReference>
<dbReference type="PANTHER" id="PTHR48207:SF3">
    <property type="entry name" value="SUCCINATE--HYDROXYMETHYLGLUTARATE COA-TRANSFERASE"/>
    <property type="match status" value="1"/>
</dbReference>
<accession>A0ABP8HGG5</accession>
<comment type="caution">
    <text evidence="2">The sequence shown here is derived from an EMBL/GenBank/DDBJ whole genome shotgun (WGS) entry which is preliminary data.</text>
</comment>
<evidence type="ECO:0000313" key="2">
    <source>
        <dbReference type="EMBL" id="GAA4339022.1"/>
    </source>
</evidence>
<gene>
    <name evidence="2" type="ORF">GCM10023144_36740</name>
</gene>
<dbReference type="InterPro" id="IPR044855">
    <property type="entry name" value="CoA-Trfase_III_dom3_sf"/>
</dbReference>
<dbReference type="Gene3D" id="3.30.1540.10">
    <property type="entry name" value="formyl-coa transferase, domain 3"/>
    <property type="match status" value="1"/>
</dbReference>
<protein>
    <submittedName>
        <fullName evidence="2">CaiB/BaiF CoA-transferase family protein</fullName>
    </submittedName>
</protein>
<dbReference type="InterPro" id="IPR023606">
    <property type="entry name" value="CoA-Trfase_III_dom_1_sf"/>
</dbReference>
<keyword evidence="3" id="KW-1185">Reference proteome</keyword>
<dbReference type="PANTHER" id="PTHR48207">
    <property type="entry name" value="SUCCINATE--HYDROXYMETHYLGLUTARATE COA-TRANSFERASE"/>
    <property type="match status" value="1"/>
</dbReference>
<organism evidence="2 3">
    <name type="scientific">Pigmentiphaga soli</name>
    <dbReference type="NCBI Taxonomy" id="1007095"/>
    <lineage>
        <taxon>Bacteria</taxon>
        <taxon>Pseudomonadati</taxon>
        <taxon>Pseudomonadota</taxon>
        <taxon>Betaproteobacteria</taxon>
        <taxon>Burkholderiales</taxon>
        <taxon>Alcaligenaceae</taxon>
        <taxon>Pigmentiphaga</taxon>
    </lineage>
</organism>
<dbReference type="Proteomes" id="UP001501671">
    <property type="component" value="Unassembled WGS sequence"/>
</dbReference>
<reference evidence="3" key="1">
    <citation type="journal article" date="2019" name="Int. J. Syst. Evol. Microbiol.">
        <title>The Global Catalogue of Microorganisms (GCM) 10K type strain sequencing project: providing services to taxonomists for standard genome sequencing and annotation.</title>
        <authorList>
            <consortium name="The Broad Institute Genomics Platform"/>
            <consortium name="The Broad Institute Genome Sequencing Center for Infectious Disease"/>
            <person name="Wu L."/>
            <person name="Ma J."/>
        </authorList>
    </citation>
    <scope>NUCLEOTIDE SEQUENCE [LARGE SCALE GENOMIC DNA]</scope>
    <source>
        <strain evidence="3">JCM 17666</strain>
    </source>
</reference>
<evidence type="ECO:0000313" key="3">
    <source>
        <dbReference type="Proteomes" id="UP001501671"/>
    </source>
</evidence>
<keyword evidence="1" id="KW-0808">Transferase</keyword>
<evidence type="ECO:0000256" key="1">
    <source>
        <dbReference type="ARBA" id="ARBA00022679"/>
    </source>
</evidence>
<dbReference type="Gene3D" id="3.40.50.10540">
    <property type="entry name" value="Crotonobetainyl-coa:carnitine coa-transferase, domain 1"/>
    <property type="match status" value="1"/>
</dbReference>
<dbReference type="InterPro" id="IPR003673">
    <property type="entry name" value="CoA-Trfase_fam_III"/>
</dbReference>
<dbReference type="SUPFAM" id="SSF89796">
    <property type="entry name" value="CoA-transferase family III (CaiB/BaiF)"/>
    <property type="match status" value="1"/>
</dbReference>
<dbReference type="Pfam" id="PF02515">
    <property type="entry name" value="CoA_transf_3"/>
    <property type="match status" value="1"/>
</dbReference>
<dbReference type="RefSeq" id="WP_345251336.1">
    <property type="nucleotide sequence ID" value="NZ_BAABFO010000021.1"/>
</dbReference>
<sequence>MNAQMKHPARAKDYGPLPLNGLRVLDFTIGGAGPFATKAMADYGAEVIKIESRTHPDFPRTMGPYAGGIKDPDRSGYFTNRNSGKLSLTLNLKKPEAIAIIKRLVPSCDVVTNNFRAGVLERLGVGYDTLSQLRHDLIYMAMPLQGSGGPQGTYSGVGHTLNVLSGLYGVTGYDDGVLVGPGTNYPDHSVNPGHGLVALMGALIHRRRTGLGQYIEVAQLESTMNLLGPSIVGYSMTRKNPRVMGNESEDFFPYGLFSCANDRWLAISIRQDEQWQALCRLAASEPFSRDASFAGNAGRLAGKARLKPMLMAWTRRHDAFELMKQLQENGVPAGVVQNARDLVEHDEQIAARENFVTVEHPVMGPVVYNGSPSRLSRTPARIACAPLLGEHTDYVLKNMLGMNDGEIAGLREAGVLE</sequence>
<proteinExistence type="predicted"/>
<name>A0ABP8HGG5_9BURK</name>
<dbReference type="EMBL" id="BAABFO010000021">
    <property type="protein sequence ID" value="GAA4339022.1"/>
    <property type="molecule type" value="Genomic_DNA"/>
</dbReference>